<dbReference type="PROSITE" id="PS00893">
    <property type="entry name" value="NUDIX_BOX"/>
    <property type="match status" value="1"/>
</dbReference>
<dbReference type="AlphaFoldDB" id="A0A6C0DD25"/>
<dbReference type="InterPro" id="IPR015797">
    <property type="entry name" value="NUDIX_hydrolase-like_dom_sf"/>
</dbReference>
<dbReference type="InterPro" id="IPR051325">
    <property type="entry name" value="Nudix_hydrolase_domain"/>
</dbReference>
<evidence type="ECO:0000313" key="4">
    <source>
        <dbReference type="EMBL" id="QHT14323.1"/>
    </source>
</evidence>
<feature type="domain" description="CCHC-type" evidence="2">
    <location>
        <begin position="8"/>
        <end position="21"/>
    </location>
</feature>
<accession>A0A6C0DD25</accession>
<evidence type="ECO:0000259" key="3">
    <source>
        <dbReference type="PROSITE" id="PS51462"/>
    </source>
</evidence>
<proteinExistence type="predicted"/>
<dbReference type="GO" id="GO:0003676">
    <property type="term" value="F:nucleic acid binding"/>
    <property type="evidence" value="ECO:0007669"/>
    <property type="project" value="InterPro"/>
</dbReference>
<dbReference type="InterPro" id="IPR000086">
    <property type="entry name" value="NUDIX_hydrolase_dom"/>
</dbReference>
<protein>
    <recommendedName>
        <fullName evidence="5">Nudix hydrolase domain-containing protein</fullName>
    </recommendedName>
</protein>
<dbReference type="GO" id="GO:0004081">
    <property type="term" value="F:bis(5'-nucleosyl)-tetraphosphatase (asymmetrical) activity"/>
    <property type="evidence" value="ECO:0007669"/>
    <property type="project" value="TreeGrafter"/>
</dbReference>
<dbReference type="GO" id="GO:0008270">
    <property type="term" value="F:zinc ion binding"/>
    <property type="evidence" value="ECO:0007669"/>
    <property type="project" value="InterPro"/>
</dbReference>
<reference evidence="4" key="1">
    <citation type="journal article" date="2020" name="Nature">
        <title>Giant virus diversity and host interactions through global metagenomics.</title>
        <authorList>
            <person name="Schulz F."/>
            <person name="Roux S."/>
            <person name="Paez-Espino D."/>
            <person name="Jungbluth S."/>
            <person name="Walsh D.A."/>
            <person name="Denef V.J."/>
            <person name="McMahon K.D."/>
            <person name="Konstantinidis K.T."/>
            <person name="Eloe-Fadrosh E.A."/>
            <person name="Kyrpides N.C."/>
            <person name="Woyke T."/>
        </authorList>
    </citation>
    <scope>NUCLEOTIDE SEQUENCE</scope>
    <source>
        <strain evidence="4">GVMAG-M-3300023174-137</strain>
    </source>
</reference>
<dbReference type="GO" id="GO:0006167">
    <property type="term" value="P:AMP biosynthetic process"/>
    <property type="evidence" value="ECO:0007669"/>
    <property type="project" value="TreeGrafter"/>
</dbReference>
<evidence type="ECO:0008006" key="5">
    <source>
        <dbReference type="Google" id="ProtNLM"/>
    </source>
</evidence>
<dbReference type="SUPFAM" id="SSF55811">
    <property type="entry name" value="Nudix"/>
    <property type="match status" value="1"/>
</dbReference>
<dbReference type="Gene3D" id="3.90.79.10">
    <property type="entry name" value="Nucleoside Triphosphate Pyrophosphohydrolase"/>
    <property type="match status" value="1"/>
</dbReference>
<dbReference type="InterPro" id="IPR036875">
    <property type="entry name" value="Znf_CCHC_sf"/>
</dbReference>
<feature type="domain" description="Nudix hydrolase" evidence="3">
    <location>
        <begin position="42"/>
        <end position="278"/>
    </location>
</feature>
<dbReference type="PANTHER" id="PTHR21340:SF0">
    <property type="entry name" value="BIS(5'-NUCLEOSYL)-TETRAPHOSPHATASE [ASYMMETRICAL]"/>
    <property type="match status" value="1"/>
</dbReference>
<evidence type="ECO:0000256" key="1">
    <source>
        <dbReference type="ARBA" id="ARBA00022801"/>
    </source>
</evidence>
<dbReference type="PROSITE" id="PS51462">
    <property type="entry name" value="NUDIX"/>
    <property type="match status" value="1"/>
</dbReference>
<evidence type="ECO:0000259" key="2">
    <source>
        <dbReference type="PROSITE" id="PS50158"/>
    </source>
</evidence>
<dbReference type="InterPro" id="IPR001878">
    <property type="entry name" value="Znf_CCHC"/>
</dbReference>
<sequence>MKSNTIFCTNCGEMGHYTKQCLKPVTSFGVIVFRVKGGWNQAENLTSSTMSVNGFSATSKLEFLMIQRRDSLGYIDIMRGKYRQNDMDYILQQVRGMTGDEQKRLLTEPFDTLWERLWGPPTDGVNSYKHERELSRVKLAGLISGTPGGMPSLAEMIEKVNHSWNTPEWGFAKGRRDPHETEYGCAIREMREETGLTDRDVIPIRNLEPITEVFYGSNNIRYCHKYYIMYCPKDIDLEVDKSNSLMTREVGDIQWCSLEEGLQRIRSDNVEKREILLRASKLLRNYCAFQLPVPRCAEVK</sequence>
<organism evidence="4">
    <name type="scientific">viral metagenome</name>
    <dbReference type="NCBI Taxonomy" id="1070528"/>
    <lineage>
        <taxon>unclassified sequences</taxon>
        <taxon>metagenomes</taxon>
        <taxon>organismal metagenomes</taxon>
    </lineage>
</organism>
<keyword evidence="1" id="KW-0378">Hydrolase</keyword>
<dbReference type="SUPFAM" id="SSF57756">
    <property type="entry name" value="Retrovirus zinc finger-like domains"/>
    <property type="match status" value="1"/>
</dbReference>
<dbReference type="GO" id="GO:0006754">
    <property type="term" value="P:ATP biosynthetic process"/>
    <property type="evidence" value="ECO:0007669"/>
    <property type="project" value="TreeGrafter"/>
</dbReference>
<dbReference type="InterPro" id="IPR020084">
    <property type="entry name" value="NUDIX_hydrolase_CS"/>
</dbReference>
<name>A0A6C0DD25_9ZZZZ</name>
<dbReference type="Pfam" id="PF00293">
    <property type="entry name" value="NUDIX"/>
    <property type="match status" value="1"/>
</dbReference>
<dbReference type="EMBL" id="MN739581">
    <property type="protein sequence ID" value="QHT14323.1"/>
    <property type="molecule type" value="Genomic_DNA"/>
</dbReference>
<dbReference type="PANTHER" id="PTHR21340">
    <property type="entry name" value="DIADENOSINE 5,5-P1,P4-TETRAPHOSPHATE PYROPHOSPHOHYDROLASE MUTT"/>
    <property type="match status" value="1"/>
</dbReference>
<dbReference type="PROSITE" id="PS50158">
    <property type="entry name" value="ZF_CCHC"/>
    <property type="match status" value="1"/>
</dbReference>